<gene>
    <name evidence="4" type="ORF">AW171_hschr53035</name>
</gene>
<keyword evidence="5" id="KW-1185">Reference proteome</keyword>
<feature type="compositionally biased region" description="Polar residues" evidence="2">
    <location>
        <begin position="176"/>
        <end position="190"/>
    </location>
</feature>
<organism evidence="4 5">
    <name type="scientific">Eremothecium sinecaudum</name>
    <dbReference type="NCBI Taxonomy" id="45286"/>
    <lineage>
        <taxon>Eukaryota</taxon>
        <taxon>Fungi</taxon>
        <taxon>Dikarya</taxon>
        <taxon>Ascomycota</taxon>
        <taxon>Saccharomycotina</taxon>
        <taxon>Saccharomycetes</taxon>
        <taxon>Saccharomycetales</taxon>
        <taxon>Saccharomycetaceae</taxon>
        <taxon>Eremothecium</taxon>
    </lineage>
</organism>
<dbReference type="STRING" id="45286.A0A0X8HTD1"/>
<name>A0A0X8HTD1_9SACH</name>
<evidence type="ECO:0000313" key="5">
    <source>
        <dbReference type="Proteomes" id="UP000243052"/>
    </source>
</evidence>
<evidence type="ECO:0000256" key="2">
    <source>
        <dbReference type="SAM" id="MobiDB-lite"/>
    </source>
</evidence>
<sequence length="751" mass="79697">MGEMEVEQKDNEVDTGSRLVQGMQAQHNRMQLPSSEALVPPVSKPTTAPHNTPILPPKDSPPGPQDSVTMSPRLSAYTPSSAGGGSAGAPGCLPPRTAAVRRETRQDTGSSAAVHVTPSTSQGYSLALGYTPTRRVQLPTIAYLLAGTATPAQGVEGGVVTSAQNDRRDMLASAGGNDNQNGSSADSFNAANRGPIFGAGGSRGDPRDSITTPVDKITTVGGTLTPARSRRASNAGGAGGANGTVSSSSAINRDEGSTAAVAGGSIEGRTISSAGANTALTPKRLHFNNSRDLIDPYTSEQQLSGVKINITSLLNSRGGTGEDPYSLHAGGEFALPVSANNHLLSIAPMSKSSTVGGISFHPPLPPPSSSSSTHFMEHFSDGLVLGNDSSQQGSASASTGGLSSQALRQTKYINSKFDAMRQRLLLTKPATRDDELGAAAIISQMRSSPYHIDFSSTEANSRPVSSSLSVQRGLKPIVQVLQREGQTTYVKQEDLRRNDQSLTDDELLTSGDEVVDDEDEDDLLDDDKDSDENVKLDTGDSSLGLDRIGETITWNKGGKRQVSKRKSAPLSVGVSASTSAAFKARNKNRRRSSGQSSMDSLLSAAELLELEATSKRSKRTPRGQNHSSSRSLAASSASTALSAEGRKFSDKSGESEFSVNGMSKYDSDLSKKKACAGTRSRTGCWICRLRKKKCSEERPNCNNCLRLNLECVYDIIKPDFISDPDKKNEKLEEIKRRTKEAKRMAMKKKEW</sequence>
<dbReference type="Gene3D" id="4.10.240.10">
    <property type="entry name" value="Zn(2)-C6 fungal-type DNA-binding domain"/>
    <property type="match status" value="1"/>
</dbReference>
<feature type="compositionally biased region" description="Pro residues" evidence="2">
    <location>
        <begin position="54"/>
        <end position="64"/>
    </location>
</feature>
<feature type="region of interest" description="Disordered" evidence="2">
    <location>
        <begin position="612"/>
        <end position="664"/>
    </location>
</feature>
<dbReference type="EMBL" id="CP014245">
    <property type="protein sequence ID" value="AMD21102.1"/>
    <property type="molecule type" value="Genomic_DNA"/>
</dbReference>
<keyword evidence="1" id="KW-0539">Nucleus</keyword>
<dbReference type="Proteomes" id="UP000243052">
    <property type="component" value="Chromosome v"/>
</dbReference>
<dbReference type="GeneID" id="28724378"/>
<dbReference type="PANTHER" id="PTHR37534:SF45">
    <property type="entry name" value="TRANSCRIPTIONAL REGULATORY PROTEIN UME6"/>
    <property type="match status" value="1"/>
</dbReference>
<feature type="region of interest" description="Disordered" evidence="2">
    <location>
        <begin position="170"/>
        <end position="256"/>
    </location>
</feature>
<feature type="compositionally biased region" description="Acidic residues" evidence="2">
    <location>
        <begin position="502"/>
        <end position="530"/>
    </location>
</feature>
<evidence type="ECO:0000256" key="1">
    <source>
        <dbReference type="ARBA" id="ARBA00023242"/>
    </source>
</evidence>
<dbReference type="Pfam" id="PF00172">
    <property type="entry name" value="Zn_clus"/>
    <property type="match status" value="1"/>
</dbReference>
<dbReference type="GO" id="GO:0008270">
    <property type="term" value="F:zinc ion binding"/>
    <property type="evidence" value="ECO:0007669"/>
    <property type="project" value="InterPro"/>
</dbReference>
<feature type="compositionally biased region" description="Basic residues" evidence="2">
    <location>
        <begin position="557"/>
        <end position="567"/>
    </location>
</feature>
<feature type="domain" description="Zn(2)-C6 fungal-type" evidence="3">
    <location>
        <begin position="683"/>
        <end position="713"/>
    </location>
</feature>
<feature type="region of interest" description="Disordered" evidence="2">
    <location>
        <begin position="1"/>
        <end position="95"/>
    </location>
</feature>
<feature type="compositionally biased region" description="Polar residues" evidence="2">
    <location>
        <begin position="23"/>
        <end position="34"/>
    </location>
</feature>
<feature type="compositionally biased region" description="Low complexity" evidence="2">
    <location>
        <begin position="627"/>
        <end position="643"/>
    </location>
</feature>
<feature type="region of interest" description="Disordered" evidence="2">
    <location>
        <begin position="556"/>
        <end position="600"/>
    </location>
</feature>
<protein>
    <submittedName>
        <fullName evidence="4">HEL179Wp</fullName>
    </submittedName>
</protein>
<accession>A0A0X8HTD1</accession>
<dbReference type="SMART" id="SM00066">
    <property type="entry name" value="GAL4"/>
    <property type="match status" value="1"/>
</dbReference>
<dbReference type="OrthoDB" id="3251668at2759"/>
<dbReference type="SUPFAM" id="SSF57701">
    <property type="entry name" value="Zn2/Cys6 DNA-binding domain"/>
    <property type="match status" value="1"/>
</dbReference>
<dbReference type="AlphaFoldDB" id="A0A0X8HTD1"/>
<evidence type="ECO:0000313" key="4">
    <source>
        <dbReference type="EMBL" id="AMD21102.1"/>
    </source>
</evidence>
<dbReference type="InterPro" id="IPR001138">
    <property type="entry name" value="Zn2Cys6_DnaBD"/>
</dbReference>
<proteinExistence type="predicted"/>
<dbReference type="GO" id="GO:0000981">
    <property type="term" value="F:DNA-binding transcription factor activity, RNA polymerase II-specific"/>
    <property type="evidence" value="ECO:0007669"/>
    <property type="project" value="InterPro"/>
</dbReference>
<dbReference type="PROSITE" id="PS50048">
    <property type="entry name" value="ZN2_CY6_FUNGAL_2"/>
    <property type="match status" value="1"/>
</dbReference>
<feature type="compositionally biased region" description="Basic and acidic residues" evidence="2">
    <location>
        <begin position="644"/>
        <end position="654"/>
    </location>
</feature>
<dbReference type="RefSeq" id="XP_017988098.1">
    <property type="nucleotide sequence ID" value="XM_018132621.1"/>
</dbReference>
<dbReference type="CDD" id="cd00067">
    <property type="entry name" value="GAL4"/>
    <property type="match status" value="1"/>
</dbReference>
<dbReference type="PROSITE" id="PS00463">
    <property type="entry name" value="ZN2_CY6_FUNGAL_1"/>
    <property type="match status" value="1"/>
</dbReference>
<dbReference type="InterPro" id="IPR036864">
    <property type="entry name" value="Zn2-C6_fun-type_DNA-bd_sf"/>
</dbReference>
<feature type="compositionally biased region" description="Basic and acidic residues" evidence="2">
    <location>
        <begin position="1"/>
        <end position="12"/>
    </location>
</feature>
<dbReference type="PANTHER" id="PTHR37534">
    <property type="entry name" value="TRANSCRIPTIONAL ACTIVATOR PROTEIN UGA3"/>
    <property type="match status" value="1"/>
</dbReference>
<feature type="region of interest" description="Disordered" evidence="2">
    <location>
        <begin position="491"/>
        <end position="542"/>
    </location>
</feature>
<evidence type="ECO:0000259" key="3">
    <source>
        <dbReference type="PROSITE" id="PS50048"/>
    </source>
</evidence>
<reference evidence="4 5" key="1">
    <citation type="submission" date="2016-01" db="EMBL/GenBank/DDBJ databases">
        <title>Genome sequence of the yeast Holleya sinecauda.</title>
        <authorList>
            <person name="Dietrich F.S."/>
        </authorList>
    </citation>
    <scope>NUCLEOTIDE SEQUENCE [LARGE SCALE GENOMIC DNA]</scope>
    <source>
        <strain evidence="4 5">ATCC 58844</strain>
    </source>
</reference>